<sequence length="177" mass="19709">MPPNTHSGVSGTQRQRKLTLDNSLARSKGAQHELAQERASASTTNHRSIPDHFPNGTTDCDDVGNLAHDVDRAMPSADNVTKRSRNTTRLCPYHEHQISWPSRHLTGLDPMSQFLMEDASEQSSVCYNPRTGKLSITKPCTCGENLLVDISKDQNEEDMSNNWNQESTEASGRNEME</sequence>
<name>A0A6G1HFI2_9PEZI</name>
<feature type="region of interest" description="Disordered" evidence="1">
    <location>
        <begin position="1"/>
        <end position="55"/>
    </location>
</feature>
<evidence type="ECO:0000256" key="1">
    <source>
        <dbReference type="SAM" id="MobiDB-lite"/>
    </source>
</evidence>
<dbReference type="Proteomes" id="UP000800041">
    <property type="component" value="Unassembled WGS sequence"/>
</dbReference>
<evidence type="ECO:0000313" key="2">
    <source>
        <dbReference type="EMBL" id="KAF1991780.1"/>
    </source>
</evidence>
<accession>A0A6G1HFI2</accession>
<keyword evidence="3" id="KW-1185">Reference proteome</keyword>
<feature type="compositionally biased region" description="Polar residues" evidence="1">
    <location>
        <begin position="160"/>
        <end position="171"/>
    </location>
</feature>
<protein>
    <submittedName>
        <fullName evidence="2">Uncharacterized protein</fullName>
    </submittedName>
</protein>
<feature type="compositionally biased region" description="Polar residues" evidence="1">
    <location>
        <begin position="1"/>
        <end position="13"/>
    </location>
</feature>
<evidence type="ECO:0000313" key="3">
    <source>
        <dbReference type="Proteomes" id="UP000800041"/>
    </source>
</evidence>
<reference evidence="2" key="1">
    <citation type="journal article" date="2020" name="Stud. Mycol.">
        <title>101 Dothideomycetes genomes: a test case for predicting lifestyles and emergence of pathogens.</title>
        <authorList>
            <person name="Haridas S."/>
            <person name="Albert R."/>
            <person name="Binder M."/>
            <person name="Bloem J."/>
            <person name="Labutti K."/>
            <person name="Salamov A."/>
            <person name="Andreopoulos B."/>
            <person name="Baker S."/>
            <person name="Barry K."/>
            <person name="Bills G."/>
            <person name="Bluhm B."/>
            <person name="Cannon C."/>
            <person name="Castanera R."/>
            <person name="Culley D."/>
            <person name="Daum C."/>
            <person name="Ezra D."/>
            <person name="Gonzalez J."/>
            <person name="Henrissat B."/>
            <person name="Kuo A."/>
            <person name="Liang C."/>
            <person name="Lipzen A."/>
            <person name="Lutzoni F."/>
            <person name="Magnuson J."/>
            <person name="Mondo S."/>
            <person name="Nolan M."/>
            <person name="Ohm R."/>
            <person name="Pangilinan J."/>
            <person name="Park H.-J."/>
            <person name="Ramirez L."/>
            <person name="Alfaro M."/>
            <person name="Sun H."/>
            <person name="Tritt A."/>
            <person name="Yoshinaga Y."/>
            <person name="Zwiers L.-H."/>
            <person name="Turgeon B."/>
            <person name="Goodwin S."/>
            <person name="Spatafora J."/>
            <person name="Crous P."/>
            <person name="Grigoriev I."/>
        </authorList>
    </citation>
    <scope>NUCLEOTIDE SEQUENCE</scope>
    <source>
        <strain evidence="2">CBS 113979</strain>
    </source>
</reference>
<proteinExistence type="predicted"/>
<dbReference type="EMBL" id="ML977138">
    <property type="protein sequence ID" value="KAF1991780.1"/>
    <property type="molecule type" value="Genomic_DNA"/>
</dbReference>
<organism evidence="2 3">
    <name type="scientific">Aulographum hederae CBS 113979</name>
    <dbReference type="NCBI Taxonomy" id="1176131"/>
    <lineage>
        <taxon>Eukaryota</taxon>
        <taxon>Fungi</taxon>
        <taxon>Dikarya</taxon>
        <taxon>Ascomycota</taxon>
        <taxon>Pezizomycotina</taxon>
        <taxon>Dothideomycetes</taxon>
        <taxon>Pleosporomycetidae</taxon>
        <taxon>Aulographales</taxon>
        <taxon>Aulographaceae</taxon>
    </lineage>
</organism>
<feature type="region of interest" description="Disordered" evidence="1">
    <location>
        <begin position="152"/>
        <end position="177"/>
    </location>
</feature>
<dbReference type="AlphaFoldDB" id="A0A6G1HFI2"/>
<gene>
    <name evidence="2" type="ORF">K402DRAFT_449977</name>
</gene>